<dbReference type="PANTHER" id="PTHR10632:SF2">
    <property type="entry name" value="SULFIDE:QUINONE OXIDOREDUCTASE, MITOCHONDRIAL"/>
    <property type="match status" value="1"/>
</dbReference>
<evidence type="ECO:0000313" key="2">
    <source>
        <dbReference type="Proteomes" id="UP001608902"/>
    </source>
</evidence>
<organism evidence="1 2">
    <name type="scientific">Gnathostoma spinigerum</name>
    <dbReference type="NCBI Taxonomy" id="75299"/>
    <lineage>
        <taxon>Eukaryota</taxon>
        <taxon>Metazoa</taxon>
        <taxon>Ecdysozoa</taxon>
        <taxon>Nematoda</taxon>
        <taxon>Chromadorea</taxon>
        <taxon>Rhabditida</taxon>
        <taxon>Spirurina</taxon>
        <taxon>Gnathostomatomorpha</taxon>
        <taxon>Gnathostomatoidea</taxon>
        <taxon>Gnathostomatidae</taxon>
        <taxon>Gnathostoma</taxon>
    </lineage>
</organism>
<proteinExistence type="predicted"/>
<keyword evidence="2" id="KW-1185">Reference proteome</keyword>
<dbReference type="Proteomes" id="UP001608902">
    <property type="component" value="Unassembled WGS sequence"/>
</dbReference>
<dbReference type="EMBL" id="JBGFUD010022037">
    <property type="protein sequence ID" value="MFH4984843.1"/>
    <property type="molecule type" value="Genomic_DNA"/>
</dbReference>
<protein>
    <recommendedName>
        <fullName evidence="3">Maturase K</fullName>
    </recommendedName>
</protein>
<evidence type="ECO:0000313" key="1">
    <source>
        <dbReference type="EMBL" id="MFH4984843.1"/>
    </source>
</evidence>
<dbReference type="InterPro" id="IPR015904">
    <property type="entry name" value="Sulphide_quinone_reductase"/>
</dbReference>
<comment type="caution">
    <text evidence="1">The sequence shown here is derived from an EMBL/GenBank/DDBJ whole genome shotgun (WGS) entry which is preliminary data.</text>
</comment>
<evidence type="ECO:0008006" key="3">
    <source>
        <dbReference type="Google" id="ProtNLM"/>
    </source>
</evidence>
<dbReference type="AlphaFoldDB" id="A0ABD6EYK7"/>
<gene>
    <name evidence="1" type="ORF">AB6A40_011552</name>
</gene>
<dbReference type="PANTHER" id="PTHR10632">
    <property type="entry name" value="SULFIDE:QUINONE OXIDOREDUCTASE"/>
    <property type="match status" value="1"/>
</dbReference>
<reference evidence="1 2" key="1">
    <citation type="submission" date="2024-08" db="EMBL/GenBank/DDBJ databases">
        <title>Gnathostoma spinigerum genome.</title>
        <authorList>
            <person name="Gonzalez-Bertolin B."/>
            <person name="Monzon S."/>
            <person name="Zaballos A."/>
            <person name="Jimenez P."/>
            <person name="Dekumyoy P."/>
            <person name="Varona S."/>
            <person name="Cuesta I."/>
            <person name="Sumanam S."/>
            <person name="Adisakwattana P."/>
            <person name="Gasser R.B."/>
            <person name="Hernandez-Gonzalez A."/>
            <person name="Young N.D."/>
            <person name="Perteguer M.J."/>
        </authorList>
    </citation>
    <scope>NUCLEOTIDE SEQUENCE [LARGE SCALE GENOMIC DNA]</scope>
    <source>
        <strain evidence="1">AL3</strain>
        <tissue evidence="1">Liver</tissue>
    </source>
</reference>
<sequence>MGTSLEEVNAYCLFLGELRCYDGYASCPLMVSMNRVILAEFNYDGPIETFPINQAKPTRLGFWCKRYILPFLYWDFLLKGRWHGPATIRKIVHLGFSKAMKNIILYFKSTLMSCHQSFPKHFMAKFILYIPILAPRSFHVNSHINGRERAIKNIA</sequence>
<name>A0ABD6EYK7_9BILA</name>
<accession>A0ABD6EYK7</accession>